<comment type="caution">
    <text evidence="13">The sequence shown here is derived from an EMBL/GenBank/DDBJ whole genome shotgun (WGS) entry which is preliminary data.</text>
</comment>
<feature type="compositionally biased region" description="Basic and acidic residues" evidence="11">
    <location>
        <begin position="154"/>
        <end position="171"/>
    </location>
</feature>
<dbReference type="GO" id="GO:0006874">
    <property type="term" value="P:intracellular calcium ion homeostasis"/>
    <property type="evidence" value="ECO:0007669"/>
    <property type="project" value="TreeGrafter"/>
</dbReference>
<name>A0AAE0TMY1_9PEZI</name>
<dbReference type="InterPro" id="IPR004837">
    <property type="entry name" value="NaCa_Exmemb"/>
</dbReference>
<feature type="region of interest" description="Disordered" evidence="11">
    <location>
        <begin position="1"/>
        <end position="174"/>
    </location>
</feature>
<evidence type="ECO:0000256" key="5">
    <source>
        <dbReference type="ARBA" id="ARBA00022692"/>
    </source>
</evidence>
<dbReference type="PANTHER" id="PTHR31503">
    <property type="entry name" value="VACUOLAR CALCIUM ION TRANSPORTER"/>
    <property type="match status" value="1"/>
</dbReference>
<dbReference type="Gene3D" id="1.20.1420.30">
    <property type="entry name" value="NCX, central ion-binding region"/>
    <property type="match status" value="2"/>
</dbReference>
<evidence type="ECO:0000256" key="8">
    <source>
        <dbReference type="ARBA" id="ARBA00023065"/>
    </source>
</evidence>
<feature type="transmembrane region" description="Helical" evidence="10">
    <location>
        <begin position="213"/>
        <end position="233"/>
    </location>
</feature>
<dbReference type="SUPFAM" id="SSF103473">
    <property type="entry name" value="MFS general substrate transporter"/>
    <property type="match status" value="1"/>
</dbReference>
<evidence type="ECO:0000256" key="7">
    <source>
        <dbReference type="ARBA" id="ARBA00022989"/>
    </source>
</evidence>
<keyword evidence="6 10" id="KW-0106">Calcium</keyword>
<dbReference type="EMBL" id="JAUTXT010000079">
    <property type="protein sequence ID" value="KAK3669559.1"/>
    <property type="molecule type" value="Genomic_DNA"/>
</dbReference>
<evidence type="ECO:0000256" key="3">
    <source>
        <dbReference type="ARBA" id="ARBA00022448"/>
    </source>
</evidence>
<dbReference type="InterPro" id="IPR004713">
    <property type="entry name" value="CaH_exchang"/>
</dbReference>
<evidence type="ECO:0000313" key="13">
    <source>
        <dbReference type="EMBL" id="KAK3669559.1"/>
    </source>
</evidence>
<evidence type="ECO:0000256" key="9">
    <source>
        <dbReference type="ARBA" id="ARBA00023136"/>
    </source>
</evidence>
<sequence>MHSIKKIARREAWYDEGPSYNPFGRYNVHRQQKKVADEELANGANGGPLNHVQTENNLGPSPVETQRKTDWQPQPGPHKAPTYPQGPENDLPEKREQKVDDISPSASTSKGSCEKPAQPQREIPSVTEDSVGAQNGDGTRKRKSRKFLPWKHSGKGDEQDVQRTDTNESKGKQSKHKITFMSQFKAVFFSWINILLIMVPVGIALEYSGVNKIVVFVINFLAIIPLAAMLSYATEELAMYIGETLGGLLNATFGNAVELIVSIIALAQGQILIVQTSLIGSMLSNLLLVMGMCFFFGGLKRTEQFFNLTVAQTAASLLALAIGSLIIPTAFSIFTPGNADDGVTAASRGTAVMLLFTYCCYLFFQLRTHIDMYNAPSQKSPKRPSGKKDAGDAMRSLASMGAGTGAAAAGGQINQENLVHDEPEEEDGPQLTRLGALVTLAFSTVLIALCAEYMVSAIGAVAKSVSPEFIGLILLPIVGNAAEHATAVTVAIKDKMDLSIGVAVGSSLQVALLVLPLMVCLNWFGLGAPADLTLSFDGFQVSVLFIAIIVVNYVIQDGKSHWLEGMLLQVTYLVIAVAAWFYPASNAIVG</sequence>
<keyword evidence="9 10" id="KW-0472">Membrane</keyword>
<dbReference type="InterPro" id="IPR036259">
    <property type="entry name" value="MFS_trans_sf"/>
</dbReference>
<keyword evidence="10" id="KW-0926">Vacuole</keyword>
<dbReference type="GO" id="GO:0015369">
    <property type="term" value="F:calcium:proton antiporter activity"/>
    <property type="evidence" value="ECO:0007669"/>
    <property type="project" value="UniProtKB-UniRule"/>
</dbReference>
<evidence type="ECO:0000256" key="4">
    <source>
        <dbReference type="ARBA" id="ARBA00022568"/>
    </source>
</evidence>
<feature type="transmembrane region" description="Helical" evidence="10">
    <location>
        <begin position="538"/>
        <end position="555"/>
    </location>
</feature>
<feature type="domain" description="Sodium/calcium exchanger membrane region" evidence="12">
    <location>
        <begin position="213"/>
        <end position="366"/>
    </location>
</feature>
<keyword evidence="14" id="KW-1185">Reference proteome</keyword>
<feature type="transmembrane region" description="Helical" evidence="10">
    <location>
        <begin position="469"/>
        <end position="492"/>
    </location>
</feature>
<comment type="function">
    <text evidence="10">Has a role in promoting intracellular calcium ion sequestration via the exchange of calcium ions for hydrogen ions across the vacuolar membrane. Involved also in manganese ion homeostasis via its uptake into the vacuole.</text>
</comment>
<keyword evidence="3 10" id="KW-0813">Transport</keyword>
<evidence type="ECO:0000313" key="14">
    <source>
        <dbReference type="Proteomes" id="UP001274830"/>
    </source>
</evidence>
<keyword evidence="4 10" id="KW-0109">Calcium transport</keyword>
<evidence type="ECO:0000259" key="12">
    <source>
        <dbReference type="Pfam" id="PF01699"/>
    </source>
</evidence>
<dbReference type="AlphaFoldDB" id="A0AAE0TMY1"/>
<comment type="subcellular location">
    <subcellularLocation>
        <location evidence="1">Endomembrane system</location>
        <topology evidence="1">Multi-pass membrane protein</topology>
    </subcellularLocation>
    <subcellularLocation>
        <location evidence="10">Vacuole membrane</location>
    </subcellularLocation>
</comment>
<dbReference type="Proteomes" id="UP001274830">
    <property type="component" value="Unassembled WGS sequence"/>
</dbReference>
<evidence type="ECO:0000256" key="11">
    <source>
        <dbReference type="SAM" id="MobiDB-lite"/>
    </source>
</evidence>
<dbReference type="NCBIfam" id="TIGR00378">
    <property type="entry name" value="cax"/>
    <property type="match status" value="1"/>
</dbReference>
<feature type="transmembrane region" description="Helical" evidence="10">
    <location>
        <begin position="434"/>
        <end position="457"/>
    </location>
</feature>
<proteinExistence type="inferred from homology"/>
<feature type="transmembrane region" description="Helical" evidence="10">
    <location>
        <begin position="562"/>
        <end position="582"/>
    </location>
</feature>
<dbReference type="PANTHER" id="PTHR31503:SF20">
    <property type="entry name" value="CA(2+)_H(+) EXCHANGER, PUTATIVE (EUROFUNG)-RELATED"/>
    <property type="match status" value="1"/>
</dbReference>
<keyword evidence="10" id="KW-0050">Antiport</keyword>
<dbReference type="Pfam" id="PF01699">
    <property type="entry name" value="Na_Ca_ex"/>
    <property type="match status" value="2"/>
</dbReference>
<dbReference type="InterPro" id="IPR004798">
    <property type="entry name" value="CAX-like"/>
</dbReference>
<feature type="transmembrane region" description="Helical" evidence="10">
    <location>
        <begin position="245"/>
        <end position="266"/>
    </location>
</feature>
<organism evidence="13 14">
    <name type="scientific">Recurvomyces mirabilis</name>
    <dbReference type="NCBI Taxonomy" id="574656"/>
    <lineage>
        <taxon>Eukaryota</taxon>
        <taxon>Fungi</taxon>
        <taxon>Dikarya</taxon>
        <taxon>Ascomycota</taxon>
        <taxon>Pezizomycotina</taxon>
        <taxon>Dothideomycetes</taxon>
        <taxon>Dothideomycetidae</taxon>
        <taxon>Mycosphaerellales</taxon>
        <taxon>Teratosphaeriaceae</taxon>
        <taxon>Recurvomyces</taxon>
    </lineage>
</organism>
<feature type="compositionally biased region" description="Basic residues" evidence="11">
    <location>
        <begin position="140"/>
        <end position="153"/>
    </location>
</feature>
<dbReference type="GO" id="GO:0000329">
    <property type="term" value="C:fungal-type vacuole membrane"/>
    <property type="evidence" value="ECO:0007669"/>
    <property type="project" value="TreeGrafter"/>
</dbReference>
<gene>
    <name evidence="13" type="ORF">LTR78_010559</name>
</gene>
<keyword evidence="8 10" id="KW-0406">Ion transport</keyword>
<feature type="transmembrane region" description="Helical" evidence="10">
    <location>
        <begin position="345"/>
        <end position="364"/>
    </location>
</feature>
<feature type="transmembrane region" description="Helical" evidence="10">
    <location>
        <begin position="504"/>
        <end position="526"/>
    </location>
</feature>
<evidence type="ECO:0000256" key="10">
    <source>
        <dbReference type="RuleBase" id="RU365028"/>
    </source>
</evidence>
<dbReference type="InterPro" id="IPR044880">
    <property type="entry name" value="NCX_ion-bd_dom_sf"/>
</dbReference>
<feature type="domain" description="Sodium/calcium exchanger membrane region" evidence="12">
    <location>
        <begin position="436"/>
        <end position="580"/>
    </location>
</feature>
<feature type="compositionally biased region" description="Basic and acidic residues" evidence="11">
    <location>
        <begin position="91"/>
        <end position="101"/>
    </location>
</feature>
<feature type="transmembrane region" description="Helical" evidence="10">
    <location>
        <begin position="272"/>
        <end position="296"/>
    </location>
</feature>
<feature type="transmembrane region" description="Helical" evidence="10">
    <location>
        <begin position="186"/>
        <end position="207"/>
    </location>
</feature>
<accession>A0AAE0TMY1</accession>
<keyword evidence="5 10" id="KW-0812">Transmembrane</keyword>
<evidence type="ECO:0000256" key="2">
    <source>
        <dbReference type="ARBA" id="ARBA00008170"/>
    </source>
</evidence>
<feature type="transmembrane region" description="Helical" evidence="10">
    <location>
        <begin position="308"/>
        <end position="333"/>
    </location>
</feature>
<reference evidence="13" key="1">
    <citation type="submission" date="2023-07" db="EMBL/GenBank/DDBJ databases">
        <title>Black Yeasts Isolated from many extreme environments.</title>
        <authorList>
            <person name="Coleine C."/>
            <person name="Stajich J.E."/>
            <person name="Selbmann L."/>
        </authorList>
    </citation>
    <scope>NUCLEOTIDE SEQUENCE</scope>
    <source>
        <strain evidence="13">CCFEE 5485</strain>
    </source>
</reference>
<protein>
    <recommendedName>
        <fullName evidence="10">Vacuolar calcium ion transporter</fullName>
    </recommendedName>
</protein>
<dbReference type="GO" id="GO:0012505">
    <property type="term" value="C:endomembrane system"/>
    <property type="evidence" value="ECO:0007669"/>
    <property type="project" value="UniProtKB-SubCell"/>
</dbReference>
<comment type="similarity">
    <text evidence="2 10">Belongs to the Ca(2+):cation antiporter (CaCA) (TC 2.A.19) family.</text>
</comment>
<evidence type="ECO:0000256" key="6">
    <source>
        <dbReference type="ARBA" id="ARBA00022837"/>
    </source>
</evidence>
<keyword evidence="7 10" id="KW-1133">Transmembrane helix</keyword>
<evidence type="ECO:0000256" key="1">
    <source>
        <dbReference type="ARBA" id="ARBA00004127"/>
    </source>
</evidence>